<protein>
    <recommendedName>
        <fullName evidence="3">Single-stranded DNA-binding protein</fullName>
    </recommendedName>
</protein>
<keyword evidence="2" id="KW-1185">Reference proteome</keyword>
<comment type="caution">
    <text evidence="1">The sequence shown here is derived from an EMBL/GenBank/DDBJ whole genome shotgun (WGS) entry which is preliminary data.</text>
</comment>
<dbReference type="Proteomes" id="UP001209922">
    <property type="component" value="Unassembled WGS sequence"/>
</dbReference>
<reference evidence="1 2" key="1">
    <citation type="submission" date="2022-10" db="EMBL/GenBank/DDBJ databases">
        <title>Xanthomonas sp. H13-6.</title>
        <authorList>
            <person name="Liu X."/>
            <person name="Deng Z."/>
            <person name="Jiang Y."/>
            <person name="Yu T."/>
            <person name="Ai J."/>
        </authorList>
    </citation>
    <scope>NUCLEOTIDE SEQUENCE [LARGE SCALE GENOMIC DNA]</scope>
    <source>
        <strain evidence="1 2">H13-6</strain>
    </source>
</reference>
<name>A0ABT3JY13_9XANT</name>
<accession>A0ABT3JY13</accession>
<sequence>MKVTITSTQVQEKSWRKDNRSGVIRTQQAIAECPKFRQSIKLDLGSADAYPVGEYNCDLEDSLNVNQFGDLKLGRLVLVNAKPSIAAAPAAKSA</sequence>
<evidence type="ECO:0000313" key="2">
    <source>
        <dbReference type="Proteomes" id="UP001209922"/>
    </source>
</evidence>
<dbReference type="EMBL" id="JAPCHY010000011">
    <property type="protein sequence ID" value="MCW4473377.1"/>
    <property type="molecule type" value="Genomic_DNA"/>
</dbReference>
<dbReference type="Gene3D" id="2.40.50.140">
    <property type="entry name" value="Nucleic acid-binding proteins"/>
    <property type="match status" value="1"/>
</dbReference>
<evidence type="ECO:0000313" key="1">
    <source>
        <dbReference type="EMBL" id="MCW4473377.1"/>
    </source>
</evidence>
<dbReference type="RefSeq" id="WP_265128367.1">
    <property type="nucleotide sequence ID" value="NZ_JAPCHY010000011.1"/>
</dbReference>
<evidence type="ECO:0008006" key="3">
    <source>
        <dbReference type="Google" id="ProtNLM"/>
    </source>
</evidence>
<dbReference type="InterPro" id="IPR012340">
    <property type="entry name" value="NA-bd_OB-fold"/>
</dbReference>
<dbReference type="SUPFAM" id="SSF50249">
    <property type="entry name" value="Nucleic acid-binding proteins"/>
    <property type="match status" value="1"/>
</dbReference>
<organism evidence="1 2">
    <name type="scientific">Xanthomonas chitinilytica</name>
    <dbReference type="NCBI Taxonomy" id="2989819"/>
    <lineage>
        <taxon>Bacteria</taxon>
        <taxon>Pseudomonadati</taxon>
        <taxon>Pseudomonadota</taxon>
        <taxon>Gammaproteobacteria</taxon>
        <taxon>Lysobacterales</taxon>
        <taxon>Lysobacteraceae</taxon>
        <taxon>Xanthomonas</taxon>
    </lineage>
</organism>
<proteinExistence type="predicted"/>
<gene>
    <name evidence="1" type="ORF">OK345_12770</name>
</gene>